<name>A0A2T3KLU3_9GAMM</name>
<evidence type="ECO:0000313" key="1">
    <source>
        <dbReference type="EMBL" id="PSV00661.1"/>
    </source>
</evidence>
<dbReference type="RefSeq" id="WP_107289291.1">
    <property type="nucleotide sequence ID" value="NZ_PYNF01000003.1"/>
</dbReference>
<organism evidence="1 2">
    <name type="scientific">Photobacterium kishitanii</name>
    <dbReference type="NCBI Taxonomy" id="318456"/>
    <lineage>
        <taxon>Bacteria</taxon>
        <taxon>Pseudomonadati</taxon>
        <taxon>Pseudomonadota</taxon>
        <taxon>Gammaproteobacteria</taxon>
        <taxon>Vibrionales</taxon>
        <taxon>Vibrionaceae</taxon>
        <taxon>Photobacterium</taxon>
    </lineage>
</organism>
<dbReference type="Proteomes" id="UP000241426">
    <property type="component" value="Unassembled WGS sequence"/>
</dbReference>
<comment type="caution">
    <text evidence="1">The sequence shown here is derived from an EMBL/GenBank/DDBJ whole genome shotgun (WGS) entry which is preliminary data.</text>
</comment>
<evidence type="ECO:0000313" key="2">
    <source>
        <dbReference type="Proteomes" id="UP000241426"/>
    </source>
</evidence>
<accession>A0A2T3KLU3</accession>
<protein>
    <submittedName>
        <fullName evidence="1">Uncharacterized protein</fullName>
    </submittedName>
</protein>
<reference evidence="1 2" key="1">
    <citation type="submission" date="2018-01" db="EMBL/GenBank/DDBJ databases">
        <title>Whole genome sequencing of Histamine producing bacteria.</title>
        <authorList>
            <person name="Butler K."/>
        </authorList>
    </citation>
    <scope>NUCLEOTIDE SEQUENCE [LARGE SCALE GENOMIC DNA]</scope>
    <source>
        <strain evidence="1 2">FS-7.2</strain>
    </source>
</reference>
<sequence>MKIMSFLCNSMNAQAIYQGKKESVRLPLTESCLDRLTRAEDRARIFSFFNPSDQEYVLSTAPVDKGGFIWLREGFCMGVVDKEHKEFCSYPEYYIEQGSSKDYPISKAWCSGKDIVDREDVRWRSATAMTRTLSLATLYVTNVRLEFLQDITDDDILKEGIPSAKACMDEAVGNYRLWWHRYATKKDKLKYGDYPTSDFFENGVKEKNKSFYHSPRMRFSEKWNNHHGNWLENPLVWVVDFEFVKANVDRLMESPELLESLRSDEVWIQ</sequence>
<dbReference type="AlphaFoldDB" id="A0A2T3KLU3"/>
<gene>
    <name evidence="1" type="ORF">C9J27_05850</name>
</gene>
<dbReference type="EMBL" id="PYNF01000003">
    <property type="protein sequence ID" value="PSV00661.1"/>
    <property type="molecule type" value="Genomic_DNA"/>
</dbReference>
<proteinExistence type="predicted"/>